<organism evidence="3 4">
    <name type="scientific">Marinilactibacillus piezotolerans</name>
    <dbReference type="NCBI Taxonomy" id="258723"/>
    <lineage>
        <taxon>Bacteria</taxon>
        <taxon>Bacillati</taxon>
        <taxon>Bacillota</taxon>
        <taxon>Bacilli</taxon>
        <taxon>Lactobacillales</taxon>
        <taxon>Carnobacteriaceae</taxon>
        <taxon>Marinilactibacillus</taxon>
    </lineage>
</organism>
<dbReference type="AlphaFoldDB" id="A0A1I3W180"/>
<feature type="chain" id="PRO_5039669530" evidence="2">
    <location>
        <begin position="25"/>
        <end position="391"/>
    </location>
</feature>
<gene>
    <name evidence="3" type="ORF">SAMN04488569_10067</name>
</gene>
<feature type="signal peptide" evidence="2">
    <location>
        <begin position="1"/>
        <end position="24"/>
    </location>
</feature>
<evidence type="ECO:0000313" key="3">
    <source>
        <dbReference type="EMBL" id="SFK01099.1"/>
    </source>
</evidence>
<feature type="region of interest" description="Disordered" evidence="1">
    <location>
        <begin position="136"/>
        <end position="163"/>
    </location>
</feature>
<dbReference type="CDD" id="cd13440">
    <property type="entry name" value="CamS_repeat_2"/>
    <property type="match status" value="1"/>
</dbReference>
<sequence length="391" mass="43779">MRKKMILSGLASVTLLLASCDVLPDPVGPDEETTEENDENTAQTTEDGDTVIIESRIDSDYYRPVITEEGTYAPSLNRGITRELNSNVNIKTFEEDLMRLSQRYFSTEDHFFQEGQFLPAGTVDSWLQRSRELTEEEIDDGEENLGLNPEDNGSTDPETRNPNYLSSVLEQDYYTQSEDGMELAGLSVGLALNSVDYYGDQGQDIQEIPREELLEEGKRIADEVISRMREIEGLETVPITVGLYEQSTRDDFAGGVYISQGISEEGATSVSEWEAINEDRLVFPIEGMQSAEGNQFANFKSEVEKFFPNLSGVTGIAHYMDDNLATLQIEIVTQFYGKGEIIAFTQYLNQAANSYLAESLPIEIKVESLNGVEAFLNRESGETEFDIHVFD</sequence>
<dbReference type="Pfam" id="PF07537">
    <property type="entry name" value="CamS"/>
    <property type="match status" value="1"/>
</dbReference>
<dbReference type="PIRSF" id="PIRSF012509">
    <property type="entry name" value="CamS"/>
    <property type="match status" value="1"/>
</dbReference>
<dbReference type="CDD" id="cd13441">
    <property type="entry name" value="CamS_repeat_1"/>
    <property type="match status" value="1"/>
</dbReference>
<dbReference type="EMBL" id="FOSJ01000006">
    <property type="protein sequence ID" value="SFK01099.1"/>
    <property type="molecule type" value="Genomic_DNA"/>
</dbReference>
<dbReference type="InterPro" id="IPR011426">
    <property type="entry name" value="CamS"/>
</dbReference>
<dbReference type="OrthoDB" id="9795361at2"/>
<feature type="compositionally biased region" description="Acidic residues" evidence="1">
    <location>
        <begin position="28"/>
        <end position="39"/>
    </location>
</feature>
<dbReference type="PROSITE" id="PS51257">
    <property type="entry name" value="PROKAR_LIPOPROTEIN"/>
    <property type="match status" value="1"/>
</dbReference>
<dbReference type="RefSeq" id="WP_072694319.1">
    <property type="nucleotide sequence ID" value="NZ_FOSJ01000006.1"/>
</dbReference>
<evidence type="ECO:0000256" key="1">
    <source>
        <dbReference type="SAM" id="MobiDB-lite"/>
    </source>
</evidence>
<keyword evidence="2" id="KW-0732">Signal</keyword>
<evidence type="ECO:0000256" key="2">
    <source>
        <dbReference type="SAM" id="SignalP"/>
    </source>
</evidence>
<proteinExistence type="predicted"/>
<dbReference type="Gene3D" id="3.10.570.10">
    <property type="entry name" value="sex pheromone staph- cam373 precursor domain"/>
    <property type="match status" value="1"/>
</dbReference>
<name>A0A1I3W180_9LACT</name>
<feature type="region of interest" description="Disordered" evidence="1">
    <location>
        <begin position="24"/>
        <end position="48"/>
    </location>
</feature>
<evidence type="ECO:0000313" key="4">
    <source>
        <dbReference type="Proteomes" id="UP000199589"/>
    </source>
</evidence>
<dbReference type="Proteomes" id="UP000199589">
    <property type="component" value="Unassembled WGS sequence"/>
</dbReference>
<accession>A0A1I3W180</accession>
<reference evidence="4" key="1">
    <citation type="submission" date="2016-10" db="EMBL/GenBank/DDBJ databases">
        <authorList>
            <person name="Varghese N."/>
            <person name="Submissions S."/>
        </authorList>
    </citation>
    <scope>NUCLEOTIDE SEQUENCE [LARGE SCALE GENOMIC DNA]</scope>
    <source>
        <strain evidence="4">DSM 16108</strain>
    </source>
</reference>
<keyword evidence="4" id="KW-1185">Reference proteome</keyword>
<feature type="compositionally biased region" description="Polar residues" evidence="1">
    <location>
        <begin position="151"/>
        <end position="163"/>
    </location>
</feature>
<protein>
    <submittedName>
        <fullName evidence="3">Protein involved in sex pheromone biosynthesis</fullName>
    </submittedName>
</protein>